<evidence type="ECO:0000256" key="1">
    <source>
        <dbReference type="SAM" id="Coils"/>
    </source>
</evidence>
<keyword evidence="1" id="KW-0175">Coiled coil</keyword>
<evidence type="ECO:0000313" key="2">
    <source>
        <dbReference type="EMBL" id="CAI9924506.1"/>
    </source>
</evidence>
<evidence type="ECO:0000313" key="4">
    <source>
        <dbReference type="Proteomes" id="UP001642409"/>
    </source>
</evidence>
<comment type="caution">
    <text evidence="2">The sequence shown here is derived from an EMBL/GenBank/DDBJ whole genome shotgun (WGS) entry which is preliminary data.</text>
</comment>
<evidence type="ECO:0000313" key="3">
    <source>
        <dbReference type="EMBL" id="CAL6080452.1"/>
    </source>
</evidence>
<reference evidence="2" key="1">
    <citation type="submission" date="2023-06" db="EMBL/GenBank/DDBJ databases">
        <authorList>
            <person name="Kurt Z."/>
        </authorList>
    </citation>
    <scope>NUCLEOTIDE SEQUENCE</scope>
</reference>
<keyword evidence="4" id="KW-1185">Reference proteome</keyword>
<reference evidence="3 4" key="2">
    <citation type="submission" date="2024-07" db="EMBL/GenBank/DDBJ databases">
        <authorList>
            <person name="Akdeniz Z."/>
        </authorList>
    </citation>
    <scope>NUCLEOTIDE SEQUENCE [LARGE SCALE GENOMIC DNA]</scope>
</reference>
<protein>
    <submittedName>
        <fullName evidence="3">Hypothetical_protein</fullName>
    </submittedName>
</protein>
<dbReference type="Proteomes" id="UP001642409">
    <property type="component" value="Unassembled WGS sequence"/>
</dbReference>
<dbReference type="AlphaFoldDB" id="A0AA86TQ41"/>
<gene>
    <name evidence="2" type="ORF">HINF_LOCUS12151</name>
    <name evidence="3" type="ORF">HINF_LOCUS59874</name>
</gene>
<proteinExistence type="predicted"/>
<feature type="coiled-coil region" evidence="1">
    <location>
        <begin position="278"/>
        <end position="308"/>
    </location>
</feature>
<dbReference type="EMBL" id="CAXDID020000346">
    <property type="protein sequence ID" value="CAL6080452.1"/>
    <property type="molecule type" value="Genomic_DNA"/>
</dbReference>
<accession>A0AA86TQ41</accession>
<sequence>MDNNNTDYFIFKWTNLLTLQTNEIVKKNMFLLLQMFKHNKYDQLRLQITNILQSYRNDFVSTISLSKSYAVSDESTFYSLYHIQKQIKQPRKHRYVLQSTSLLFQKNVQLIIQRYQTARLTQKQQSTCLQSLSKTLFIHFQKLDDQCAQLRRKFLLLKALKQKRTNILFPFNSPQQTLNERLINKRFAYLSIDPNEIKLNASERRSDAPVKYSHKQIKCNPTVQLRQKYVQICMRIFQIQTDLSKNARTVTQHIQRYYTQTEIYQSKMQIYKFRLKQLNAHTHTLQKINQLNEDLLEQQEKNRKMCKTVNKIATARLNDKNKLQSMKIDRITALIKLTKIKSMKQKVKVLRMDLKLQQKTNKLITLQQTKNICLHNYYLNLIANIKQMKTRLQTVKQQLLKKQRFYKTKQWRYQLNCIIKKAKIVKILKIKLSLLNIRQIPSNSTQKCQKMLKSSIKSIQCKQLHLKLKYRVSKNEIVVNLVKSQLQNIPKKNYSITLRYKNILLIVNQYKLKLQQSKLLSSQSLSKQQELLIQMQTSCQFNKFQALNLTNRQQVFQLNKKYKQLVQNKVSIQSTPINQYSINLKLNQIKHKIKLQKYYALQSLLENKNQQSKIITKTQNIKFLNLFIKQLKDKQYIANIHCKIQQLKLQQPNNIQNPINIILNKQRYVILLKIQKTKLNMKTISKFSTSSLLSKQLQLIRQKVQKIKLSKQVSLSKNQLLVTTAHDRQCEYMTKIAKICVLKQNLVRQKLNTLPKYDSKEIYDKINKIKFLQNVRQCKQKVITHKQSLHLSLRQDYYRELHLLLKYKSQQSILQQKLLKQFNLQQKCKLYKLRYQREQSQITYQTMVLHINDLFSKFMKLPKAKQLDSYFQAQFEKIYGASGSEAATILQKQDMAYLKNERLIRMLQKTIIQQLENIQEQVIDLYNTEEDDQKLKEEFISVVGVIEDLVESEEFEKEFLQMGREDQVDYFFLKSCEASGTGFRNDVFQKICVKLFRVKVLLGQFFVQDDLDFPIVVLGSWVVIDGI</sequence>
<organism evidence="2">
    <name type="scientific">Hexamita inflata</name>
    <dbReference type="NCBI Taxonomy" id="28002"/>
    <lineage>
        <taxon>Eukaryota</taxon>
        <taxon>Metamonada</taxon>
        <taxon>Diplomonadida</taxon>
        <taxon>Hexamitidae</taxon>
        <taxon>Hexamitinae</taxon>
        <taxon>Hexamita</taxon>
    </lineage>
</organism>
<dbReference type="EMBL" id="CATOUU010000314">
    <property type="protein sequence ID" value="CAI9924506.1"/>
    <property type="molecule type" value="Genomic_DNA"/>
</dbReference>
<name>A0AA86TQ41_9EUKA</name>